<accession>A0A9D1HNG4</accession>
<sequence length="293" mass="33711">MEKQLSIIIPTYQDPQLLSWTLACLEKNTLSKAAYEVLVCDDGSTKDNLSIVKQYEDRLTIRYFYQPDRGFCPGQARNMGIDHAKGQYCLFLDTGILLSKDALAHFLTHAKMHQGAVLGYIEGFSNEPLENIRDLISLEDIDGSILRLEKAGYVDRREVGYQQYGEDLMKWPACWVYFSGGMTLIPRSILTQIGGFDERFTQWGGEDVELGLRLYLAGYPISLCKKAKGIHYPHAKRNQIEDWEAFVANLKTQRQMIYQKFPLPEVYVWANQHLNSDTFNAYLVEKLGLEDWR</sequence>
<proteinExistence type="predicted"/>
<organism evidence="2 3">
    <name type="scientific">Candidatus Fimiplasma intestinipullorum</name>
    <dbReference type="NCBI Taxonomy" id="2840825"/>
    <lineage>
        <taxon>Bacteria</taxon>
        <taxon>Bacillati</taxon>
        <taxon>Bacillota</taxon>
        <taxon>Clostridia</taxon>
        <taxon>Eubacteriales</taxon>
        <taxon>Candidatus Fimiplasma</taxon>
    </lineage>
</organism>
<evidence type="ECO:0000259" key="1">
    <source>
        <dbReference type="Pfam" id="PF10111"/>
    </source>
</evidence>
<dbReference type="Proteomes" id="UP000824175">
    <property type="component" value="Unassembled WGS sequence"/>
</dbReference>
<reference evidence="2" key="1">
    <citation type="submission" date="2020-10" db="EMBL/GenBank/DDBJ databases">
        <authorList>
            <person name="Gilroy R."/>
        </authorList>
    </citation>
    <scope>NUCLEOTIDE SEQUENCE</scope>
    <source>
        <strain evidence="2">CHK195-11698</strain>
    </source>
</reference>
<feature type="domain" description="Glycosyltransferase 2-like prokaryotic type" evidence="1">
    <location>
        <begin position="25"/>
        <end position="233"/>
    </location>
</feature>
<name>A0A9D1HNG4_9FIRM</name>
<dbReference type="PANTHER" id="PTHR43685:SF3">
    <property type="entry name" value="SLR2126 PROTEIN"/>
    <property type="match status" value="1"/>
</dbReference>
<dbReference type="SUPFAM" id="SSF53448">
    <property type="entry name" value="Nucleotide-diphospho-sugar transferases"/>
    <property type="match status" value="1"/>
</dbReference>
<reference evidence="2" key="2">
    <citation type="journal article" date="2021" name="PeerJ">
        <title>Extensive microbial diversity within the chicken gut microbiome revealed by metagenomics and culture.</title>
        <authorList>
            <person name="Gilroy R."/>
            <person name="Ravi A."/>
            <person name="Getino M."/>
            <person name="Pursley I."/>
            <person name="Horton D.L."/>
            <person name="Alikhan N.F."/>
            <person name="Baker D."/>
            <person name="Gharbi K."/>
            <person name="Hall N."/>
            <person name="Watson M."/>
            <person name="Adriaenssens E.M."/>
            <person name="Foster-Nyarko E."/>
            <person name="Jarju S."/>
            <person name="Secka A."/>
            <person name="Antonio M."/>
            <person name="Oren A."/>
            <person name="Chaudhuri R.R."/>
            <person name="La Ragione R."/>
            <person name="Hildebrand F."/>
            <person name="Pallen M.J."/>
        </authorList>
    </citation>
    <scope>NUCLEOTIDE SEQUENCE</scope>
    <source>
        <strain evidence="2">CHK195-11698</strain>
    </source>
</reference>
<dbReference type="InterPro" id="IPR029044">
    <property type="entry name" value="Nucleotide-diphossugar_trans"/>
</dbReference>
<dbReference type="InterPro" id="IPR050834">
    <property type="entry name" value="Glycosyltransf_2"/>
</dbReference>
<gene>
    <name evidence="2" type="ORF">IAD15_02655</name>
</gene>
<dbReference type="InterPro" id="IPR019290">
    <property type="entry name" value="GlycosylTrfase-like_prok"/>
</dbReference>
<protein>
    <submittedName>
        <fullName evidence="2">Glycosyltransferase</fullName>
    </submittedName>
</protein>
<dbReference type="EMBL" id="DVMJ01000018">
    <property type="protein sequence ID" value="HIU12952.1"/>
    <property type="molecule type" value="Genomic_DNA"/>
</dbReference>
<dbReference type="PANTHER" id="PTHR43685">
    <property type="entry name" value="GLYCOSYLTRANSFERASE"/>
    <property type="match status" value="1"/>
</dbReference>
<dbReference type="AlphaFoldDB" id="A0A9D1HNG4"/>
<dbReference type="Gene3D" id="3.90.550.10">
    <property type="entry name" value="Spore Coat Polysaccharide Biosynthesis Protein SpsA, Chain A"/>
    <property type="match status" value="1"/>
</dbReference>
<evidence type="ECO:0000313" key="3">
    <source>
        <dbReference type="Proteomes" id="UP000824175"/>
    </source>
</evidence>
<evidence type="ECO:0000313" key="2">
    <source>
        <dbReference type="EMBL" id="HIU12952.1"/>
    </source>
</evidence>
<comment type="caution">
    <text evidence="2">The sequence shown here is derived from an EMBL/GenBank/DDBJ whole genome shotgun (WGS) entry which is preliminary data.</text>
</comment>
<dbReference type="Pfam" id="PF10111">
    <property type="entry name" value="Glyco_tranf_2_2"/>
    <property type="match status" value="1"/>
</dbReference>